<feature type="region of interest" description="Disordered" evidence="1">
    <location>
        <begin position="154"/>
        <end position="186"/>
    </location>
</feature>
<feature type="region of interest" description="Disordered" evidence="1">
    <location>
        <begin position="201"/>
        <end position="245"/>
    </location>
</feature>
<dbReference type="EMBL" id="KV878237">
    <property type="protein sequence ID" value="OJZ91300.1"/>
    <property type="molecule type" value="Genomic_DNA"/>
</dbReference>
<feature type="compositionally biased region" description="Polar residues" evidence="1">
    <location>
        <begin position="205"/>
        <end position="223"/>
    </location>
</feature>
<sequence>MAGGHMANNGIQGLPVGDNDSLSLAVPTISQAQGGMHANHLNFILSQLATAVETKLSQQGAAHLYEMKDLLSASHNRLIRMIQHQIDIIEYPSHSPGSSDSPGSPHNGYNYVCKLCPNGKRKSYTRGNFRRHPVNCWAEYFKCVANHCRVRKVGSTTSSASQSRRGSDDRGGGGNNGPGFGGNFFPGGGFGQFGPHQFYPGNNGGFSSTGAGQNNGHYGNSFSGYRGATNRDDEEFTSGYSSGEADAVSDIAPSSSCCSSDVPHTVEVPAPSNITSQHLALMQMADRAESCDSVSHGEDCPPSTPGETDISNPGDKAYRRISRPSGSTDLTPKRGFPPMADDSFEKRCQGCGRIFDDCDKCRRLKGTSFQCHLCTDSSCKLHAFERDLKGSGEPQSSRQAIDEGDIGVLAHPLRADHCSLSPSEHPLESPSLGDYDRHTKPEECYHLGARVSSGGHTLGLGASNDGEVHSGSPGSLSRDSPVGSEVTCSPISLDTSICQVLASLDTKVPREVEAAHGYGSGKLMMTKELKQTLDMLSVAESTYQSYEILSFCVLNAVQEFFDQMLVSWLVCEAALLQSVSLSYCIGGKGISGKQTESAISRRYLPYPWERMCYQPAARRHSQLRTKLQVISGVLILRATVMKRKPLMTSSTDTSAEDSEPSKVGTELQVIEPGIHAGPSFEVMFSRGTEVVADAFSSLITGVMSATEEEMEYFKPLSAHISNLFTRGLWLGDESLTE</sequence>
<feature type="region of interest" description="Disordered" evidence="1">
    <location>
        <begin position="456"/>
        <end position="482"/>
    </location>
</feature>
<feature type="compositionally biased region" description="Polar residues" evidence="1">
    <location>
        <begin position="154"/>
        <end position="164"/>
    </location>
</feature>
<reference evidence="3" key="1">
    <citation type="journal article" date="2017" name="Genome Biol.">
        <title>Comparative genomics reveals high biological diversity and specific adaptations in the industrially and medically important fungal genus Aspergillus.</title>
        <authorList>
            <person name="de Vries R.P."/>
            <person name="Riley R."/>
            <person name="Wiebenga A."/>
            <person name="Aguilar-Osorio G."/>
            <person name="Amillis S."/>
            <person name="Uchima C.A."/>
            <person name="Anderluh G."/>
            <person name="Asadollahi M."/>
            <person name="Askin M."/>
            <person name="Barry K."/>
            <person name="Battaglia E."/>
            <person name="Bayram O."/>
            <person name="Benocci T."/>
            <person name="Braus-Stromeyer S.A."/>
            <person name="Caldana C."/>
            <person name="Canovas D."/>
            <person name="Cerqueira G.C."/>
            <person name="Chen F."/>
            <person name="Chen W."/>
            <person name="Choi C."/>
            <person name="Clum A."/>
            <person name="Dos Santos R.A."/>
            <person name="Damasio A.R."/>
            <person name="Diallinas G."/>
            <person name="Emri T."/>
            <person name="Fekete E."/>
            <person name="Flipphi M."/>
            <person name="Freyberg S."/>
            <person name="Gallo A."/>
            <person name="Gournas C."/>
            <person name="Habgood R."/>
            <person name="Hainaut M."/>
            <person name="Harispe M.L."/>
            <person name="Henrissat B."/>
            <person name="Hilden K.S."/>
            <person name="Hope R."/>
            <person name="Hossain A."/>
            <person name="Karabika E."/>
            <person name="Karaffa L."/>
            <person name="Karanyi Z."/>
            <person name="Krasevec N."/>
            <person name="Kuo A."/>
            <person name="Kusch H."/>
            <person name="LaButti K."/>
            <person name="Lagendijk E.L."/>
            <person name="Lapidus A."/>
            <person name="Levasseur A."/>
            <person name="Lindquist E."/>
            <person name="Lipzen A."/>
            <person name="Logrieco A.F."/>
            <person name="MacCabe A."/>
            <person name="Maekelae M.R."/>
            <person name="Malavazi I."/>
            <person name="Melin P."/>
            <person name="Meyer V."/>
            <person name="Mielnichuk N."/>
            <person name="Miskei M."/>
            <person name="Molnar A.P."/>
            <person name="Mule G."/>
            <person name="Ngan C.Y."/>
            <person name="Orejas M."/>
            <person name="Orosz E."/>
            <person name="Ouedraogo J.P."/>
            <person name="Overkamp K.M."/>
            <person name="Park H.-S."/>
            <person name="Perrone G."/>
            <person name="Piumi F."/>
            <person name="Punt P.J."/>
            <person name="Ram A.F."/>
            <person name="Ramon A."/>
            <person name="Rauscher S."/>
            <person name="Record E."/>
            <person name="Riano-Pachon D.M."/>
            <person name="Robert V."/>
            <person name="Roehrig J."/>
            <person name="Ruller R."/>
            <person name="Salamov A."/>
            <person name="Salih N.S."/>
            <person name="Samson R.A."/>
            <person name="Sandor E."/>
            <person name="Sanguinetti M."/>
            <person name="Schuetze T."/>
            <person name="Sepcic K."/>
            <person name="Shelest E."/>
            <person name="Sherlock G."/>
            <person name="Sophianopoulou V."/>
            <person name="Squina F.M."/>
            <person name="Sun H."/>
            <person name="Susca A."/>
            <person name="Todd R.B."/>
            <person name="Tsang A."/>
            <person name="Unkles S.E."/>
            <person name="van de Wiele N."/>
            <person name="van Rossen-Uffink D."/>
            <person name="Oliveira J.V."/>
            <person name="Vesth T.C."/>
            <person name="Visser J."/>
            <person name="Yu J.-H."/>
            <person name="Zhou M."/>
            <person name="Andersen M.R."/>
            <person name="Archer D.B."/>
            <person name="Baker S.E."/>
            <person name="Benoit I."/>
            <person name="Brakhage A.A."/>
            <person name="Braus G.H."/>
            <person name="Fischer R."/>
            <person name="Frisvad J.C."/>
            <person name="Goldman G.H."/>
            <person name="Houbraken J."/>
            <person name="Oakley B."/>
            <person name="Pocsi I."/>
            <person name="Scazzocchio C."/>
            <person name="Seiboth B."/>
            <person name="vanKuyk P.A."/>
            <person name="Wortman J."/>
            <person name="Dyer P.S."/>
            <person name="Grigoriev I.V."/>
        </authorList>
    </citation>
    <scope>NUCLEOTIDE SEQUENCE [LARGE SCALE GENOMIC DNA]</scope>
    <source>
        <strain evidence="3">CBS 106.47</strain>
    </source>
</reference>
<name>A0A1M3TWW4_ASPLC</name>
<dbReference type="VEuPathDB" id="FungiDB:ASPFODRAFT_57481"/>
<feature type="compositionally biased region" description="Gly residues" evidence="1">
    <location>
        <begin position="172"/>
        <end position="186"/>
    </location>
</feature>
<proteinExistence type="predicted"/>
<dbReference type="AlphaFoldDB" id="A0A1M3TWW4"/>
<dbReference type="OrthoDB" id="4501248at2759"/>
<dbReference type="Proteomes" id="UP000184063">
    <property type="component" value="Unassembled WGS sequence"/>
</dbReference>
<protein>
    <submittedName>
        <fullName evidence="2">Uncharacterized protein</fullName>
    </submittedName>
</protein>
<feature type="region of interest" description="Disordered" evidence="1">
    <location>
        <begin position="292"/>
        <end position="336"/>
    </location>
</feature>
<evidence type="ECO:0000313" key="3">
    <source>
        <dbReference type="Proteomes" id="UP000184063"/>
    </source>
</evidence>
<accession>A0A1M3TWW4</accession>
<gene>
    <name evidence="2" type="ORF">ASPFODRAFT_57481</name>
</gene>
<evidence type="ECO:0000313" key="2">
    <source>
        <dbReference type="EMBL" id="OJZ91300.1"/>
    </source>
</evidence>
<evidence type="ECO:0000256" key="1">
    <source>
        <dbReference type="SAM" id="MobiDB-lite"/>
    </source>
</evidence>
<organism evidence="2 3">
    <name type="scientific">Aspergillus luchuensis (strain CBS 106.47)</name>
    <dbReference type="NCBI Taxonomy" id="1137211"/>
    <lineage>
        <taxon>Eukaryota</taxon>
        <taxon>Fungi</taxon>
        <taxon>Dikarya</taxon>
        <taxon>Ascomycota</taxon>
        <taxon>Pezizomycotina</taxon>
        <taxon>Eurotiomycetes</taxon>
        <taxon>Eurotiomycetidae</taxon>
        <taxon>Eurotiales</taxon>
        <taxon>Aspergillaceae</taxon>
        <taxon>Aspergillus</taxon>
        <taxon>Aspergillus subgen. Circumdati</taxon>
    </lineage>
</organism>